<proteinExistence type="predicted"/>
<evidence type="ECO:0000313" key="3">
    <source>
        <dbReference type="Proteomes" id="UP000178912"/>
    </source>
</evidence>
<dbReference type="Proteomes" id="UP000178912">
    <property type="component" value="Unassembled WGS sequence"/>
</dbReference>
<name>A0A1E1KBR1_9HELO</name>
<evidence type="ECO:0000313" key="2">
    <source>
        <dbReference type="EMBL" id="CZS95507.1"/>
    </source>
</evidence>
<dbReference type="EMBL" id="FJUX01000022">
    <property type="protein sequence ID" value="CZS95507.1"/>
    <property type="molecule type" value="Genomic_DNA"/>
</dbReference>
<accession>A0A1E1KBR1</accession>
<reference evidence="3" key="1">
    <citation type="submission" date="2016-03" db="EMBL/GenBank/DDBJ databases">
        <authorList>
            <person name="Guldener U."/>
        </authorList>
    </citation>
    <scope>NUCLEOTIDE SEQUENCE [LARGE SCALE GENOMIC DNA]</scope>
    <source>
        <strain evidence="3">04CH-RAC-A.6.1</strain>
    </source>
</reference>
<organism evidence="2 3">
    <name type="scientific">Rhynchosporium agropyri</name>
    <dbReference type="NCBI Taxonomy" id="914238"/>
    <lineage>
        <taxon>Eukaryota</taxon>
        <taxon>Fungi</taxon>
        <taxon>Dikarya</taxon>
        <taxon>Ascomycota</taxon>
        <taxon>Pezizomycotina</taxon>
        <taxon>Leotiomycetes</taxon>
        <taxon>Helotiales</taxon>
        <taxon>Ploettnerulaceae</taxon>
        <taxon>Rhynchosporium</taxon>
    </lineage>
</organism>
<protein>
    <submittedName>
        <fullName evidence="2">Uncharacterized protein</fullName>
    </submittedName>
</protein>
<gene>
    <name evidence="2" type="ORF">RAG0_05117</name>
</gene>
<dbReference type="AlphaFoldDB" id="A0A1E1KBR1"/>
<feature type="region of interest" description="Disordered" evidence="1">
    <location>
        <begin position="1"/>
        <end position="84"/>
    </location>
</feature>
<feature type="compositionally biased region" description="Polar residues" evidence="1">
    <location>
        <begin position="62"/>
        <end position="84"/>
    </location>
</feature>
<keyword evidence="3" id="KW-1185">Reference proteome</keyword>
<feature type="compositionally biased region" description="Polar residues" evidence="1">
    <location>
        <begin position="44"/>
        <end position="55"/>
    </location>
</feature>
<sequence>MVCQKQMSGPRIFSHHNPQDALGSSTNGTGEGRSTGLPRGTISGLGTSNTRTETGSPVIHRNASTLPIQTPSSTPFRLPSRSANPTEVHRWIEAMKTPSNQASGSDASKESGYGLRNADFTELRRCPERNFRKRTAATIAKKIIQAKLEASPSRSHTCE</sequence>
<evidence type="ECO:0000256" key="1">
    <source>
        <dbReference type="SAM" id="MobiDB-lite"/>
    </source>
</evidence>